<feature type="active site" evidence="9">
    <location>
        <position position="245"/>
    </location>
</feature>
<dbReference type="HAMAP" id="MF_01808">
    <property type="entry name" value="Recomb_XerC_XerD"/>
    <property type="match status" value="1"/>
</dbReference>
<keyword evidence="13" id="KW-1185">Reference proteome</keyword>
<keyword evidence="7 9" id="KW-0233">DNA recombination</keyword>
<feature type="active site" description="O-(3'-phospho-DNA)-tyrosine intermediate" evidence="9">
    <location>
        <position position="277"/>
    </location>
</feature>
<evidence type="ECO:0000256" key="5">
    <source>
        <dbReference type="ARBA" id="ARBA00022908"/>
    </source>
</evidence>
<evidence type="ECO:0000256" key="9">
    <source>
        <dbReference type="HAMAP-Rule" id="MF_01808"/>
    </source>
</evidence>
<feature type="active site" evidence="9">
    <location>
        <position position="242"/>
    </location>
</feature>
<keyword evidence="4 9" id="KW-0159">Chromosome partition</keyword>
<dbReference type="GO" id="GO:0006313">
    <property type="term" value="P:DNA transposition"/>
    <property type="evidence" value="ECO:0007669"/>
    <property type="project" value="UniProtKB-UniRule"/>
</dbReference>
<dbReference type="InterPro" id="IPR002104">
    <property type="entry name" value="Integrase_catalytic"/>
</dbReference>
<evidence type="ECO:0000256" key="3">
    <source>
        <dbReference type="ARBA" id="ARBA00022618"/>
    </source>
</evidence>
<dbReference type="Gene3D" id="1.10.150.130">
    <property type="match status" value="1"/>
</dbReference>
<comment type="subcellular location">
    <subcellularLocation>
        <location evidence="1 9">Cytoplasm</location>
    </subcellularLocation>
</comment>
<keyword evidence="8 9" id="KW-0131">Cell cycle</keyword>
<dbReference type="Pfam" id="PF00589">
    <property type="entry name" value="Phage_integrase"/>
    <property type="match status" value="1"/>
</dbReference>
<dbReference type="InterPro" id="IPR010998">
    <property type="entry name" value="Integrase_recombinase_N"/>
</dbReference>
<evidence type="ECO:0000256" key="7">
    <source>
        <dbReference type="ARBA" id="ARBA00023172"/>
    </source>
</evidence>
<accession>A0AAU9CXB0</accession>
<feature type="domain" description="Tyr recombinase" evidence="10">
    <location>
        <begin position="108"/>
        <end position="290"/>
    </location>
</feature>
<keyword evidence="5 9" id="KW-0229">DNA integration</keyword>
<proteinExistence type="inferred from homology"/>
<keyword evidence="3 9" id="KW-0132">Cell division</keyword>
<dbReference type="AlphaFoldDB" id="A0AAU9CXB0"/>
<dbReference type="InterPro" id="IPR023009">
    <property type="entry name" value="Tyrosine_recombinase_XerC/XerD"/>
</dbReference>
<dbReference type="GO" id="GO:0007059">
    <property type="term" value="P:chromosome segregation"/>
    <property type="evidence" value="ECO:0007669"/>
    <property type="project" value="UniProtKB-UniRule"/>
</dbReference>
<dbReference type="GO" id="GO:0051301">
    <property type="term" value="P:cell division"/>
    <property type="evidence" value="ECO:0007669"/>
    <property type="project" value="UniProtKB-KW"/>
</dbReference>
<evidence type="ECO:0000313" key="13">
    <source>
        <dbReference type="Proteomes" id="UP001321861"/>
    </source>
</evidence>
<feature type="active site" evidence="9">
    <location>
        <position position="268"/>
    </location>
</feature>
<evidence type="ECO:0000259" key="11">
    <source>
        <dbReference type="PROSITE" id="PS51900"/>
    </source>
</evidence>
<dbReference type="InterPro" id="IPR011010">
    <property type="entry name" value="DNA_brk_join_enz"/>
</dbReference>
<dbReference type="PROSITE" id="PS51898">
    <property type="entry name" value="TYR_RECOMBINASE"/>
    <property type="match status" value="1"/>
</dbReference>
<evidence type="ECO:0000259" key="10">
    <source>
        <dbReference type="PROSITE" id="PS51898"/>
    </source>
</evidence>
<dbReference type="Proteomes" id="UP001321861">
    <property type="component" value="Chromosome"/>
</dbReference>
<evidence type="ECO:0000256" key="1">
    <source>
        <dbReference type="ARBA" id="ARBA00004496"/>
    </source>
</evidence>
<comment type="subunit">
    <text evidence="9">Forms a cyclic heterotetrameric complex composed of two molecules of XerC and two molecules of XerD.</text>
</comment>
<dbReference type="GO" id="GO:0009037">
    <property type="term" value="F:tyrosine-based site-specific recombinase activity"/>
    <property type="evidence" value="ECO:0007669"/>
    <property type="project" value="UniProtKB-UniRule"/>
</dbReference>
<dbReference type="InterPro" id="IPR004107">
    <property type="entry name" value="Integrase_SAM-like_N"/>
</dbReference>
<dbReference type="Gene3D" id="1.10.443.10">
    <property type="entry name" value="Intergrase catalytic core"/>
    <property type="match status" value="1"/>
</dbReference>
<evidence type="ECO:0000256" key="8">
    <source>
        <dbReference type="ARBA" id="ARBA00023306"/>
    </source>
</evidence>
<dbReference type="GO" id="GO:0005737">
    <property type="term" value="C:cytoplasm"/>
    <property type="evidence" value="ECO:0007669"/>
    <property type="project" value="UniProtKB-SubCell"/>
</dbReference>
<evidence type="ECO:0000256" key="4">
    <source>
        <dbReference type="ARBA" id="ARBA00022829"/>
    </source>
</evidence>
<dbReference type="PANTHER" id="PTHR30349:SF77">
    <property type="entry name" value="TYROSINE RECOMBINASE XERC"/>
    <property type="match status" value="1"/>
</dbReference>
<dbReference type="InterPro" id="IPR044068">
    <property type="entry name" value="CB"/>
</dbReference>
<name>A0AAU9CXB0_9LACO</name>
<comment type="similarity">
    <text evidence="9">Belongs to the 'phage' integrase family. XerC subfamily.</text>
</comment>
<comment type="function">
    <text evidence="9">Site-specific tyrosine recombinase, which acts by catalyzing the cutting and rejoining of the recombining DNA molecules. The XerC-XerD complex is essential to convert dimers of the bacterial chromosome into monomers to permit their segregation at cell division. It also contributes to the segregational stability of plasmids.</text>
</comment>
<keyword evidence="6 9" id="KW-0238">DNA-binding</keyword>
<dbReference type="RefSeq" id="WP_317636515.1">
    <property type="nucleotide sequence ID" value="NZ_AP026802.1"/>
</dbReference>
<dbReference type="GO" id="GO:0003677">
    <property type="term" value="F:DNA binding"/>
    <property type="evidence" value="ECO:0007669"/>
    <property type="project" value="UniProtKB-UniRule"/>
</dbReference>
<dbReference type="PROSITE" id="PS51900">
    <property type="entry name" value="CB"/>
    <property type="match status" value="1"/>
</dbReference>
<evidence type="ECO:0000256" key="2">
    <source>
        <dbReference type="ARBA" id="ARBA00022490"/>
    </source>
</evidence>
<organism evidence="12 13">
    <name type="scientific">Xylocopilactobacillus apicola</name>
    <dbReference type="NCBI Taxonomy" id="2932184"/>
    <lineage>
        <taxon>Bacteria</taxon>
        <taxon>Bacillati</taxon>
        <taxon>Bacillota</taxon>
        <taxon>Bacilli</taxon>
        <taxon>Lactobacillales</taxon>
        <taxon>Lactobacillaceae</taxon>
        <taxon>Xylocopilactobacillus</taxon>
    </lineage>
</organism>
<dbReference type="KEGG" id="xap:XA3_10830"/>
<reference evidence="12 13" key="1">
    <citation type="journal article" date="2023" name="Microbiol. Spectr.">
        <title>Symbiosis of Carpenter Bees with Uncharacterized Lactic Acid Bacteria Showing NAD Auxotrophy.</title>
        <authorList>
            <person name="Kawasaki S."/>
            <person name="Ozawa K."/>
            <person name="Mori T."/>
            <person name="Yamamoto A."/>
            <person name="Ito M."/>
            <person name="Ohkuma M."/>
            <person name="Sakamoto M."/>
            <person name="Matsutani M."/>
        </authorList>
    </citation>
    <scope>NUCLEOTIDE SEQUENCE [LARGE SCALE GENOMIC DNA]</scope>
    <source>
        <strain evidence="12 13">XA3</strain>
    </source>
</reference>
<sequence>MEGLTINQQAVEDFSKFLNEFKHYSPQTVNAYQRDLNDFFSFFSDKTFDQIQKKDYFQYLNYLDQHYSVASINRKKSALSTFFQFLVHQEKIKVTPIKKVKGARKAHRLPKILYQEEINQLIDKIPTDTDLQIRNRLIFELLYSTGIRISEAVQIKLNEINLSLKSILVHGKGGKERYVPFNNHFEKILKLYLYRSRPAILGDKKSDLLLLNFHGERLTTRGLEYIFQSVLTKLEQPGLHPHILRHSLATHLLDNGADLRIVQELLGHSSINTTQIYTHVSVKNLQDIYNQDFPRK</sequence>
<dbReference type="NCBIfam" id="NF040815">
    <property type="entry name" value="recomb_XerA_Arch"/>
    <property type="match status" value="1"/>
</dbReference>
<dbReference type="InterPro" id="IPR013762">
    <property type="entry name" value="Integrase-like_cat_sf"/>
</dbReference>
<feature type="active site" evidence="9">
    <location>
        <position position="148"/>
    </location>
</feature>
<dbReference type="InterPro" id="IPR050090">
    <property type="entry name" value="Tyrosine_recombinase_XerCD"/>
</dbReference>
<evidence type="ECO:0000256" key="6">
    <source>
        <dbReference type="ARBA" id="ARBA00023125"/>
    </source>
</evidence>
<dbReference type="PANTHER" id="PTHR30349">
    <property type="entry name" value="PHAGE INTEGRASE-RELATED"/>
    <property type="match status" value="1"/>
</dbReference>
<feature type="active site" evidence="9">
    <location>
        <position position="172"/>
    </location>
</feature>
<evidence type="ECO:0000313" key="12">
    <source>
        <dbReference type="EMBL" id="BDR58642.1"/>
    </source>
</evidence>
<dbReference type="CDD" id="cd00798">
    <property type="entry name" value="INT_XerDC_C"/>
    <property type="match status" value="1"/>
</dbReference>
<protein>
    <recommendedName>
        <fullName evidence="9">Tyrosine recombinase XerC</fullName>
    </recommendedName>
</protein>
<dbReference type="SUPFAM" id="SSF56349">
    <property type="entry name" value="DNA breaking-rejoining enzymes"/>
    <property type="match status" value="1"/>
</dbReference>
<feature type="domain" description="Core-binding (CB)" evidence="11">
    <location>
        <begin position="12"/>
        <end position="87"/>
    </location>
</feature>
<dbReference type="Pfam" id="PF02899">
    <property type="entry name" value="Phage_int_SAM_1"/>
    <property type="match status" value="1"/>
</dbReference>
<keyword evidence="2 9" id="KW-0963">Cytoplasm</keyword>
<dbReference type="EMBL" id="AP026802">
    <property type="protein sequence ID" value="BDR58642.1"/>
    <property type="molecule type" value="Genomic_DNA"/>
</dbReference>
<gene>
    <name evidence="9 12" type="primary">xerC</name>
    <name evidence="12" type="ORF">XA3_10830</name>
</gene>